<dbReference type="GO" id="GO:0003724">
    <property type="term" value="F:RNA helicase activity"/>
    <property type="evidence" value="ECO:0007669"/>
    <property type="project" value="UniProtKB-EC"/>
</dbReference>
<dbReference type="PANTHER" id="PTHR22655:SF2">
    <property type="entry name" value="ATP-DEPENDENT RNA HELICASE TDRD12-RELATED"/>
    <property type="match status" value="1"/>
</dbReference>
<gene>
    <name evidence="8" type="ORF">NDU88_003022</name>
</gene>
<protein>
    <recommendedName>
        <fullName evidence="1">RNA helicase</fullName>
        <ecNumber evidence="1">3.6.4.13</ecNumber>
    </recommendedName>
</protein>
<keyword evidence="9" id="KW-1185">Reference proteome</keyword>
<evidence type="ECO:0000313" key="9">
    <source>
        <dbReference type="Proteomes" id="UP001066276"/>
    </source>
</evidence>
<evidence type="ECO:0000256" key="7">
    <source>
        <dbReference type="ARBA" id="ARBA00047984"/>
    </source>
</evidence>
<keyword evidence="5" id="KW-0347">Helicase</keyword>
<evidence type="ECO:0000256" key="1">
    <source>
        <dbReference type="ARBA" id="ARBA00012552"/>
    </source>
</evidence>
<dbReference type="Gene3D" id="3.40.50.300">
    <property type="entry name" value="P-loop containing nucleotide triphosphate hydrolases"/>
    <property type="match status" value="1"/>
</dbReference>
<organism evidence="8 9">
    <name type="scientific">Pleurodeles waltl</name>
    <name type="common">Iberian ribbed newt</name>
    <dbReference type="NCBI Taxonomy" id="8319"/>
    <lineage>
        <taxon>Eukaryota</taxon>
        <taxon>Metazoa</taxon>
        <taxon>Chordata</taxon>
        <taxon>Craniata</taxon>
        <taxon>Vertebrata</taxon>
        <taxon>Euteleostomi</taxon>
        <taxon>Amphibia</taxon>
        <taxon>Batrachia</taxon>
        <taxon>Caudata</taxon>
        <taxon>Salamandroidea</taxon>
        <taxon>Salamandridae</taxon>
        <taxon>Pleurodelinae</taxon>
        <taxon>Pleurodeles</taxon>
    </lineage>
</organism>
<name>A0AAV7L2W6_PLEWA</name>
<comment type="caution">
    <text evidence="8">The sequence shown here is derived from an EMBL/GenBank/DDBJ whole genome shotgun (WGS) entry which is preliminary data.</text>
</comment>
<reference evidence="8" key="1">
    <citation type="journal article" date="2022" name="bioRxiv">
        <title>Sequencing and chromosome-scale assembly of the giantPleurodeles waltlgenome.</title>
        <authorList>
            <person name="Brown T."/>
            <person name="Elewa A."/>
            <person name="Iarovenko S."/>
            <person name="Subramanian E."/>
            <person name="Araus A.J."/>
            <person name="Petzold A."/>
            <person name="Susuki M."/>
            <person name="Suzuki K.-i.T."/>
            <person name="Hayashi T."/>
            <person name="Toyoda A."/>
            <person name="Oliveira C."/>
            <person name="Osipova E."/>
            <person name="Leigh N.D."/>
            <person name="Simon A."/>
            <person name="Yun M.H."/>
        </authorList>
    </citation>
    <scope>NUCLEOTIDE SEQUENCE</scope>
    <source>
        <strain evidence="8">20211129_DDA</strain>
        <tissue evidence="8">Liver</tissue>
    </source>
</reference>
<dbReference type="GO" id="GO:0042078">
    <property type="term" value="P:germ-line stem cell division"/>
    <property type="evidence" value="ECO:0007669"/>
    <property type="project" value="TreeGrafter"/>
</dbReference>
<dbReference type="GO" id="GO:0005524">
    <property type="term" value="F:ATP binding"/>
    <property type="evidence" value="ECO:0007669"/>
    <property type="project" value="UniProtKB-KW"/>
</dbReference>
<accession>A0AAV7L2W6</accession>
<keyword evidence="6" id="KW-0067">ATP-binding</keyword>
<dbReference type="Proteomes" id="UP001066276">
    <property type="component" value="Chromosome 12"/>
</dbReference>
<proteinExistence type="predicted"/>
<sequence>MYGRCIKPLNPMLILIGLNKEEAKNVALRRGCDVIVSTPDSVLRLLAHHSLLFLRICHLVFDEVDRLFSEANDQERRPCKGEGATELFSIHFNLLIEFFVV</sequence>
<evidence type="ECO:0000256" key="2">
    <source>
        <dbReference type="ARBA" id="ARBA00022737"/>
    </source>
</evidence>
<dbReference type="AlphaFoldDB" id="A0AAV7L2W6"/>
<dbReference type="EMBL" id="JANPWB010000016">
    <property type="protein sequence ID" value="KAJ1082858.1"/>
    <property type="molecule type" value="Genomic_DNA"/>
</dbReference>
<dbReference type="PANTHER" id="PTHR22655">
    <property type="entry name" value="ATP-DEPENDENT RNA HELICASE TDRD12-RELATED"/>
    <property type="match status" value="1"/>
</dbReference>
<evidence type="ECO:0000256" key="4">
    <source>
        <dbReference type="ARBA" id="ARBA00022801"/>
    </source>
</evidence>
<dbReference type="InterPro" id="IPR027417">
    <property type="entry name" value="P-loop_NTPase"/>
</dbReference>
<evidence type="ECO:0000256" key="5">
    <source>
        <dbReference type="ARBA" id="ARBA00022806"/>
    </source>
</evidence>
<evidence type="ECO:0000256" key="6">
    <source>
        <dbReference type="ARBA" id="ARBA00022840"/>
    </source>
</evidence>
<dbReference type="GO" id="GO:0016787">
    <property type="term" value="F:hydrolase activity"/>
    <property type="evidence" value="ECO:0007669"/>
    <property type="project" value="UniProtKB-KW"/>
</dbReference>
<dbReference type="SUPFAM" id="SSF52540">
    <property type="entry name" value="P-loop containing nucleoside triphosphate hydrolases"/>
    <property type="match status" value="1"/>
</dbReference>
<dbReference type="EC" id="3.6.4.13" evidence="1"/>
<keyword evidence="4" id="KW-0378">Hydrolase</keyword>
<evidence type="ECO:0000313" key="8">
    <source>
        <dbReference type="EMBL" id="KAJ1082858.1"/>
    </source>
</evidence>
<comment type="catalytic activity">
    <reaction evidence="7">
        <text>ATP + H2O = ADP + phosphate + H(+)</text>
        <dbReference type="Rhea" id="RHEA:13065"/>
        <dbReference type="ChEBI" id="CHEBI:15377"/>
        <dbReference type="ChEBI" id="CHEBI:15378"/>
        <dbReference type="ChEBI" id="CHEBI:30616"/>
        <dbReference type="ChEBI" id="CHEBI:43474"/>
        <dbReference type="ChEBI" id="CHEBI:456216"/>
        <dbReference type="EC" id="3.6.4.13"/>
    </reaction>
</comment>
<keyword evidence="2" id="KW-0677">Repeat</keyword>
<evidence type="ECO:0000256" key="3">
    <source>
        <dbReference type="ARBA" id="ARBA00022741"/>
    </source>
</evidence>
<keyword evidence="3" id="KW-0547">Nucleotide-binding</keyword>